<keyword evidence="3" id="KW-0456">Lyase</keyword>
<dbReference type="GO" id="GO:0044423">
    <property type="term" value="C:virion component"/>
    <property type="evidence" value="ECO:0007669"/>
    <property type="project" value="UniProtKB-KW"/>
</dbReference>
<dbReference type="InterPro" id="IPR011050">
    <property type="entry name" value="Pectin_lyase_fold/virulence"/>
</dbReference>
<reference evidence="3 4" key="1">
    <citation type="submission" date="2019-01" db="EMBL/GenBank/DDBJ databases">
        <title>Still something new to discover - new insights into E. coli phage diversity and taxonomy.</title>
        <authorList>
            <person name="Korf I.H.E."/>
            <person name="Adriaennsens E."/>
            <person name="Dreiseikelmann B."/>
            <person name="Kropinski A."/>
            <person name="Nimtz M."/>
            <person name="Meier-Kolthoff J.P."/>
            <person name="Rohde M."/>
            <person name="van Raaij M."/>
            <person name="Wittmann J."/>
        </authorList>
    </citation>
    <scope>NUCLEOTIDE SEQUENCE [LARGE SCALE GENOMIC DNA]</scope>
</reference>
<dbReference type="Gene3D" id="2.160.20.10">
    <property type="entry name" value="Single-stranded right-handed beta-helix, Pectin lyase-like"/>
    <property type="match status" value="1"/>
</dbReference>
<evidence type="ECO:0000313" key="4">
    <source>
        <dbReference type="Proteomes" id="UP000306560"/>
    </source>
</evidence>
<sequence>MISYNNSAPNAVNNVGQFGATEGSIGAYKSAAEYASDSKYWAMLSQKNYNNIGEILKEVERLYAEGNLLKEDIEQLKSDFENQNQILLGLIQQTGEAIDNTNTAIGEANAATDRANQAVQDVLAQLDKISNMSVVATTLPPGTPATGSFDNSTGVFSFGIPEGQPGKDGKDGTDGTISDIGDVAISTPVSDDYGFFVDKDDGGLYRTPMSEIAKLVPAVTSFNGRTGPVVPAAGDYTVSQVTGAAASGVNNDINQIRGLTTALSVAQGGTGAKNADDARTNLSAMLDSKTGLDGTTNLNDLNGLKAGFYYQPASANAKPELNYPTQLAGSLVVVKTGAGTGYSCKQVYSLYNNPNVTYSRVLNASAGPTSPWSEWVRHVALSRVEEGSSATYMYSSYAPDAPRLQVWTSGLWGCHNGTNWVPLSLAQGGTGATSAAGARAILNLDRFVATASETQMLSSSGDKKVFINSNNNTWGCYDITNSRFIPLGINQGGTGATTADAARMSLVAAKSGANSDITSMTNVVNFTQSPTIPDAVSSNEPVALGQLSTETAALDTKITEAKDAAAAANTNANSRVLTSQLSDTSEVAQGDALVGVMAPFTGATARTQHDKNLDVISIADFGGGTNWSDNGPALQRAITYAASASGNNRGMVYIPPGVWNFTSGVTVPGNVSIKGAGVGSTQLKINSANLVLFDVGNGTNNPNNVSISDLHVLVSSTCTANPLFRFRNGYNCGIDNIRVDGPWYDLIHFRGGAAQFVYRVSDSILNGTSASRHTITIGESSSDGVVQDVFLTNLVLGGRTTGYGVYEKYSSGVYATNVDSLNVNVGWAWEPATGCYCKGSFYTAILGDTNSTAGLRIRPQAGTTVNDLTFNGCWVSSAGSNSSHHGLIIDSSAGTVANISFNGLTAVNNKGHGVYINGSTTGYGYEFTNLSVSNNSQAGASLCSGMKIVAGSSHINISNGHAGGTLGLGTNNQAYGIDVEAGTGNSIKIVNMEMHNNKLGAMNFGATGPYNRIEGCSPFRTRMKGAVELKNGTSSITVNPGLNRPFGGADVQVTPTTDLGALRYWVTQSGNSFTINTNANVSGGQWFSWAVDASYS</sequence>
<dbReference type="GO" id="GO:0051701">
    <property type="term" value="P:biological process involved in interaction with host"/>
    <property type="evidence" value="ECO:0007669"/>
    <property type="project" value="UniProtKB-ARBA"/>
</dbReference>
<evidence type="ECO:0000256" key="1">
    <source>
        <dbReference type="ARBA" id="ARBA00004328"/>
    </source>
</evidence>
<keyword evidence="4" id="KW-1185">Reference proteome</keyword>
<dbReference type="GO" id="GO:0019058">
    <property type="term" value="P:viral life cycle"/>
    <property type="evidence" value="ECO:0007669"/>
    <property type="project" value="UniProtKB-ARBA"/>
</dbReference>
<dbReference type="InterPro" id="IPR012334">
    <property type="entry name" value="Pectin_lyas_fold"/>
</dbReference>
<dbReference type="CDD" id="cd19958">
    <property type="entry name" value="pyocin_knob"/>
    <property type="match status" value="1"/>
</dbReference>
<proteinExistence type="predicted"/>
<dbReference type="EMBL" id="MK373770">
    <property type="protein sequence ID" value="QBQ76440.1"/>
    <property type="molecule type" value="Genomic_DNA"/>
</dbReference>
<keyword evidence="2" id="KW-0946">Virion</keyword>
<comment type="subcellular location">
    <subcellularLocation>
        <location evidence="1">Virion</location>
    </subcellularLocation>
</comment>
<dbReference type="SUPFAM" id="SSF51126">
    <property type="entry name" value="Pectin lyase-like"/>
    <property type="match status" value="1"/>
</dbReference>
<gene>
    <name evidence="3" type="ORF">WFI101126_00012</name>
</gene>
<protein>
    <submittedName>
        <fullName evidence="3">Pectate lyase superfamily protein</fullName>
    </submittedName>
</protein>
<organism evidence="3 4">
    <name type="scientific">Escherichia phage vB_EcoP_WFI101126</name>
    <dbReference type="NCBI Taxonomy" id="2508203"/>
    <lineage>
        <taxon>Viruses</taxon>
        <taxon>Duplodnaviria</taxon>
        <taxon>Heunggongvirae</taxon>
        <taxon>Uroviricota</taxon>
        <taxon>Caudoviricetes</taxon>
        <taxon>Mktvariviridae</taxon>
        <taxon>Gordonclarkvirinae</taxon>
        <taxon>Kuravirus</taxon>
        <taxon>Kuravirus WFI101126</taxon>
    </lineage>
</organism>
<dbReference type="GO" id="GO:0016829">
    <property type="term" value="F:lyase activity"/>
    <property type="evidence" value="ECO:0007669"/>
    <property type="project" value="UniProtKB-KW"/>
</dbReference>
<evidence type="ECO:0000313" key="3">
    <source>
        <dbReference type="EMBL" id="QBQ76440.1"/>
    </source>
</evidence>
<name>A0A482MTH6_9CAUD</name>
<accession>A0A482MTH6</accession>
<evidence type="ECO:0000256" key="2">
    <source>
        <dbReference type="ARBA" id="ARBA00022844"/>
    </source>
</evidence>
<dbReference type="Proteomes" id="UP000306560">
    <property type="component" value="Segment"/>
</dbReference>